<evidence type="ECO:0000313" key="12">
    <source>
        <dbReference type="Proteomes" id="UP001390339"/>
    </source>
</evidence>
<protein>
    <recommendedName>
        <fullName evidence="10">Guanine nucleotide-exchange factor SEC12</fullName>
    </recommendedName>
</protein>
<keyword evidence="12" id="KW-1185">Reference proteome</keyword>
<dbReference type="EMBL" id="JAPCWZ010000010">
    <property type="protein sequence ID" value="KAK8848966.1"/>
    <property type="molecule type" value="Genomic_DNA"/>
</dbReference>
<comment type="subcellular location">
    <subcellularLocation>
        <location evidence="10">Endoplasmic reticulum membrane</location>
        <topology evidence="10">Single-pass type II membrane protein</topology>
    </subcellularLocation>
    <subcellularLocation>
        <location evidence="10">Golgi apparatus membrane</location>
        <topology evidence="10">Single-pass type II membrane protein</topology>
    </subcellularLocation>
</comment>
<dbReference type="InterPro" id="IPR045260">
    <property type="entry name" value="Sec12-like"/>
</dbReference>
<evidence type="ECO:0000313" key="11">
    <source>
        <dbReference type="EMBL" id="KAK8848966.1"/>
    </source>
</evidence>
<evidence type="ECO:0000256" key="8">
    <source>
        <dbReference type="ARBA" id="ARBA00022989"/>
    </source>
</evidence>
<dbReference type="PANTHER" id="PTHR23284:SF0">
    <property type="entry name" value="PROLACTIN REGULATORY ELEMENT-BINDING PROTEIN"/>
    <property type="match status" value="1"/>
</dbReference>
<keyword evidence="2 10" id="KW-0853">WD repeat</keyword>
<evidence type="ECO:0000256" key="6">
    <source>
        <dbReference type="ARBA" id="ARBA00022892"/>
    </source>
</evidence>
<dbReference type="Proteomes" id="UP001390339">
    <property type="component" value="Unassembled WGS sequence"/>
</dbReference>
<evidence type="ECO:0000256" key="1">
    <source>
        <dbReference type="ARBA" id="ARBA00022448"/>
    </source>
</evidence>
<evidence type="ECO:0000256" key="5">
    <source>
        <dbReference type="ARBA" id="ARBA00022824"/>
    </source>
</evidence>
<dbReference type="Gene3D" id="2.130.10.10">
    <property type="entry name" value="YVTN repeat-like/Quinoprotein amine dehydrogenase"/>
    <property type="match status" value="1"/>
</dbReference>
<keyword evidence="5 10" id="KW-0256">Endoplasmic reticulum</keyword>
<dbReference type="PANTHER" id="PTHR23284">
    <property type="entry name" value="PROLACTIN REGULATORY ELEMENT BINDING PROTEIN"/>
    <property type="match status" value="1"/>
</dbReference>
<keyword evidence="7 10" id="KW-0653">Protein transport</keyword>
<comment type="similarity">
    <text evidence="10">Belongs to the WD repeat SEC12 family.</text>
</comment>
<evidence type="ECO:0000256" key="9">
    <source>
        <dbReference type="ARBA" id="ARBA00023136"/>
    </source>
</evidence>
<evidence type="ECO:0000256" key="4">
    <source>
        <dbReference type="ARBA" id="ARBA00022737"/>
    </source>
</evidence>
<keyword evidence="3 10" id="KW-0812">Transmembrane</keyword>
<proteinExistence type="inferred from homology"/>
<comment type="caution">
    <text evidence="11">The sequence shown here is derived from an EMBL/GenBank/DDBJ whole genome shotgun (WGS) entry which is preliminary data.</text>
</comment>
<keyword evidence="1 10" id="KW-0813">Transport</keyword>
<evidence type="ECO:0000256" key="7">
    <source>
        <dbReference type="ARBA" id="ARBA00022927"/>
    </source>
</evidence>
<keyword evidence="6" id="KW-0931">ER-Golgi transport</keyword>
<dbReference type="InterPro" id="IPR015943">
    <property type="entry name" value="WD40/YVTN_repeat-like_dom_sf"/>
</dbReference>
<keyword evidence="8 10" id="KW-1133">Transmembrane helix</keyword>
<feature type="transmembrane region" description="Helical" evidence="10">
    <location>
        <begin position="450"/>
        <end position="473"/>
    </location>
</feature>
<evidence type="ECO:0000256" key="3">
    <source>
        <dbReference type="ARBA" id="ARBA00022692"/>
    </source>
</evidence>
<keyword evidence="4 10" id="KW-0677">Repeat</keyword>
<accession>A0ABR2HLE5</accession>
<evidence type="ECO:0000256" key="10">
    <source>
        <dbReference type="RuleBase" id="RU369019"/>
    </source>
</evidence>
<organism evidence="11 12">
    <name type="scientific">Apiospora arundinis</name>
    <dbReference type="NCBI Taxonomy" id="335852"/>
    <lineage>
        <taxon>Eukaryota</taxon>
        <taxon>Fungi</taxon>
        <taxon>Dikarya</taxon>
        <taxon>Ascomycota</taxon>
        <taxon>Pezizomycotina</taxon>
        <taxon>Sordariomycetes</taxon>
        <taxon>Xylariomycetidae</taxon>
        <taxon>Amphisphaeriales</taxon>
        <taxon>Apiosporaceae</taxon>
        <taxon>Apiospora</taxon>
    </lineage>
</organism>
<name>A0ABR2HLE5_9PEZI</name>
<keyword evidence="9 10" id="KW-0472">Membrane</keyword>
<comment type="function">
    <text evidence="10">Guanine nucleotide-exchange factor (GEF) required for the formation or budding of transport vesicles from the ER.</text>
</comment>
<evidence type="ECO:0000256" key="2">
    <source>
        <dbReference type="ARBA" id="ARBA00022574"/>
    </source>
</evidence>
<reference evidence="11 12" key="1">
    <citation type="journal article" date="2024" name="IMA Fungus">
        <title>Apiospora arundinis, a panoply of carbohydrate-active enzymes and secondary metabolites.</title>
        <authorList>
            <person name="Sorensen T."/>
            <person name="Petersen C."/>
            <person name="Muurmann A.T."/>
            <person name="Christiansen J.V."/>
            <person name="Brundto M.L."/>
            <person name="Overgaard C.K."/>
            <person name="Boysen A.T."/>
            <person name="Wollenberg R.D."/>
            <person name="Larsen T.O."/>
            <person name="Sorensen J.L."/>
            <person name="Nielsen K.L."/>
            <person name="Sondergaard T.E."/>
        </authorList>
    </citation>
    <scope>NUCLEOTIDE SEQUENCE [LARGE SCALE GENOMIC DNA]</scope>
    <source>
        <strain evidence="11 12">AAU 773</strain>
    </source>
</reference>
<dbReference type="SUPFAM" id="SSF50978">
    <property type="entry name" value="WD40 repeat-like"/>
    <property type="match status" value="1"/>
</dbReference>
<dbReference type="InterPro" id="IPR036322">
    <property type="entry name" value="WD40_repeat_dom_sf"/>
</dbReference>
<gene>
    <name evidence="11" type="ORF">PGQ11_015446</name>
</gene>
<sequence length="615" mass="66236">MAKTIPSATITLSYPLWACDFDPHHADQLIVGGGGGPGRHGVSNKLTILDVSNAPNELTNTAELELSAKEDNVTSVAVGPRRNKSTIVYAGVNGSPEDAKRGNNQHFRVLGLDPSSGKASKTSGVRLAETSRHALFTSTDPDTYQRILRVTQPYTGLHQLGAIATGLSKDSQIVLFDVPLSGAAWKSRGTLDTPDEAMDLDVVQTGPDTYQLAYCDKYEIFTVEVTQDGVSDPKLVYSLPNDDGPTSRPAFRSIRYLNSDFIFAVVNDANRKGVVLHGYRLPKPDQESARLAVVKRLPKSVTQSTGLAVRNLSPAGSPTETQGDSQYVVAVAGNDSSISLLTLDYKIISNVDLLANLAPFYTVKSAHPAGITGLTFSSVPPAPKRSKSESDVSTRSEDVSIKLASVSMANTAVVHSIPLKKFMDKSTSRDAATTDQVRYVVALKSERDTLGWRLLFGTLAMFAFIICLGLAIIEAKGFGEPLLGTNRFLPASWTVPLKTRQGPVLGSQKLGDLLTGVQPEAHEKVILRQHQDHHADLAAVGMDGLPVAWKAEIHDAEEHGPAKTWEELDEKDRHVWRERLQKTGDWVEGMGETVLKGVVFGEIGGAIGAMVGEAL</sequence>